<evidence type="ECO:0000313" key="5">
    <source>
        <dbReference type="EMBL" id="GAA1768368.1"/>
    </source>
</evidence>
<dbReference type="InterPro" id="IPR011711">
    <property type="entry name" value="GntR_C"/>
</dbReference>
<dbReference type="SUPFAM" id="SSF46785">
    <property type="entry name" value="Winged helix' DNA-binding domain"/>
    <property type="match status" value="1"/>
</dbReference>
<dbReference type="InterPro" id="IPR008920">
    <property type="entry name" value="TF_FadR/GntR_C"/>
</dbReference>
<gene>
    <name evidence="5" type="ORF">GCM10009767_28280</name>
</gene>
<comment type="caution">
    <text evidence="5">The sequence shown here is derived from an EMBL/GenBank/DDBJ whole genome shotgun (WGS) entry which is preliminary data.</text>
</comment>
<sequence length="244" mass="26804">MNTVEHEFLMAAVAQAGSAPQGEAIPWAVDVLRQGVVAGRLPPGTRLSEARVSEALRVSRNTLREAFTILVGENLLVRVPNRGVSVARPGADAVREIHRVRLALETSALRWSAPAPQPALHAAVEDGRAAHRRQDVPGMADANQRFHRGVVELAGSVRQDELMSRTLAEMRLVFHSMREDPSFHAPYIERNARILELFEQGRREEAAVQMHHYLEASRRQLLDVLEGPPPAAVRAPGTASWAGP</sequence>
<evidence type="ECO:0000256" key="3">
    <source>
        <dbReference type="ARBA" id="ARBA00023163"/>
    </source>
</evidence>
<dbReference type="Pfam" id="PF00392">
    <property type="entry name" value="GntR"/>
    <property type="match status" value="1"/>
</dbReference>
<keyword evidence="1" id="KW-0805">Transcription regulation</keyword>
<dbReference type="InterPro" id="IPR036388">
    <property type="entry name" value="WH-like_DNA-bd_sf"/>
</dbReference>
<dbReference type="PANTHER" id="PTHR43537">
    <property type="entry name" value="TRANSCRIPTIONAL REGULATOR, GNTR FAMILY"/>
    <property type="match status" value="1"/>
</dbReference>
<reference evidence="6" key="1">
    <citation type="journal article" date="2019" name="Int. J. Syst. Evol. Microbiol.">
        <title>The Global Catalogue of Microorganisms (GCM) 10K type strain sequencing project: providing services to taxonomists for standard genome sequencing and annotation.</title>
        <authorList>
            <consortium name="The Broad Institute Genomics Platform"/>
            <consortium name="The Broad Institute Genome Sequencing Center for Infectious Disease"/>
            <person name="Wu L."/>
            <person name="Ma J."/>
        </authorList>
    </citation>
    <scope>NUCLEOTIDE SEQUENCE [LARGE SCALE GENOMIC DNA]</scope>
    <source>
        <strain evidence="6">JCM 14735</strain>
    </source>
</reference>
<dbReference type="InterPro" id="IPR000524">
    <property type="entry name" value="Tscrpt_reg_HTH_GntR"/>
</dbReference>
<keyword evidence="2" id="KW-0238">DNA-binding</keyword>
<dbReference type="Gene3D" id="1.10.10.10">
    <property type="entry name" value="Winged helix-like DNA-binding domain superfamily/Winged helix DNA-binding domain"/>
    <property type="match status" value="1"/>
</dbReference>
<dbReference type="Pfam" id="PF07729">
    <property type="entry name" value="FCD"/>
    <property type="match status" value="1"/>
</dbReference>
<proteinExistence type="predicted"/>
<evidence type="ECO:0000259" key="4">
    <source>
        <dbReference type="PROSITE" id="PS50949"/>
    </source>
</evidence>
<dbReference type="Gene3D" id="1.20.120.530">
    <property type="entry name" value="GntR ligand-binding domain-like"/>
    <property type="match status" value="1"/>
</dbReference>
<dbReference type="SUPFAM" id="SSF48008">
    <property type="entry name" value="GntR ligand-binding domain-like"/>
    <property type="match status" value="1"/>
</dbReference>
<name>A0ABP4X8Y2_9MICC</name>
<dbReference type="CDD" id="cd07377">
    <property type="entry name" value="WHTH_GntR"/>
    <property type="match status" value="1"/>
</dbReference>
<evidence type="ECO:0000256" key="2">
    <source>
        <dbReference type="ARBA" id="ARBA00023125"/>
    </source>
</evidence>
<dbReference type="SMART" id="SM00895">
    <property type="entry name" value="FCD"/>
    <property type="match status" value="1"/>
</dbReference>
<dbReference type="EMBL" id="BAAAOA010000038">
    <property type="protein sequence ID" value="GAA1768368.1"/>
    <property type="molecule type" value="Genomic_DNA"/>
</dbReference>
<dbReference type="RefSeq" id="WP_344123551.1">
    <property type="nucleotide sequence ID" value="NZ_BAAAOA010000038.1"/>
</dbReference>
<dbReference type="PANTHER" id="PTHR43537:SF45">
    <property type="entry name" value="GNTR FAMILY REGULATORY PROTEIN"/>
    <property type="match status" value="1"/>
</dbReference>
<protein>
    <submittedName>
        <fullName evidence="5">GntR family transcriptional regulator</fullName>
    </submittedName>
</protein>
<keyword evidence="6" id="KW-1185">Reference proteome</keyword>
<accession>A0ABP4X8Y2</accession>
<dbReference type="Proteomes" id="UP001501204">
    <property type="component" value="Unassembled WGS sequence"/>
</dbReference>
<feature type="domain" description="HTH gntR-type" evidence="4">
    <location>
        <begin position="22"/>
        <end position="89"/>
    </location>
</feature>
<keyword evidence="3" id="KW-0804">Transcription</keyword>
<dbReference type="InterPro" id="IPR036390">
    <property type="entry name" value="WH_DNA-bd_sf"/>
</dbReference>
<evidence type="ECO:0000256" key="1">
    <source>
        <dbReference type="ARBA" id="ARBA00023015"/>
    </source>
</evidence>
<organism evidence="5 6">
    <name type="scientific">Kocuria aegyptia</name>
    <dbReference type="NCBI Taxonomy" id="330943"/>
    <lineage>
        <taxon>Bacteria</taxon>
        <taxon>Bacillati</taxon>
        <taxon>Actinomycetota</taxon>
        <taxon>Actinomycetes</taxon>
        <taxon>Micrococcales</taxon>
        <taxon>Micrococcaceae</taxon>
        <taxon>Kocuria</taxon>
    </lineage>
</organism>
<dbReference type="PROSITE" id="PS50949">
    <property type="entry name" value="HTH_GNTR"/>
    <property type="match status" value="1"/>
</dbReference>
<evidence type="ECO:0000313" key="6">
    <source>
        <dbReference type="Proteomes" id="UP001501204"/>
    </source>
</evidence>
<dbReference type="SMART" id="SM00345">
    <property type="entry name" value="HTH_GNTR"/>
    <property type="match status" value="1"/>
</dbReference>